<protein>
    <submittedName>
        <fullName evidence="1">Uncharacterized protein</fullName>
    </submittedName>
</protein>
<evidence type="ECO:0000313" key="2">
    <source>
        <dbReference type="Proteomes" id="UP000290870"/>
    </source>
</evidence>
<dbReference type="EMBL" id="PDJZ01000002">
    <property type="protein sequence ID" value="RXJ85312.1"/>
    <property type="molecule type" value="Genomic_DNA"/>
</dbReference>
<organism evidence="1 2">
    <name type="scientific">Arcobacter cloacae</name>
    <dbReference type="NCBI Taxonomy" id="1054034"/>
    <lineage>
        <taxon>Bacteria</taxon>
        <taxon>Pseudomonadati</taxon>
        <taxon>Campylobacterota</taxon>
        <taxon>Epsilonproteobacteria</taxon>
        <taxon>Campylobacterales</taxon>
        <taxon>Arcobacteraceae</taxon>
        <taxon>Arcobacter</taxon>
    </lineage>
</organism>
<proteinExistence type="predicted"/>
<accession>A0A4Q0ZGT3</accession>
<dbReference type="Proteomes" id="UP000290870">
    <property type="component" value="Unassembled WGS sequence"/>
</dbReference>
<sequence>MEDLEYTYVYTNNFKQKIQRKFKIKYKSNHLITKITFEVESVDFDINLNQEWISSRKNYGLISINKEYFENNKEKAILWIVYEINPAFFTNDCLYSLDDSNLKKINKIKEEYNSFL</sequence>
<reference evidence="1 2" key="1">
    <citation type="submission" date="2017-10" db="EMBL/GenBank/DDBJ databases">
        <title>Genomics of the genus Arcobacter.</title>
        <authorList>
            <person name="Perez-Cataluna A."/>
            <person name="Figueras M.J."/>
        </authorList>
    </citation>
    <scope>NUCLEOTIDE SEQUENCE [LARGE SCALE GENOMIC DNA]</scope>
    <source>
        <strain evidence="1 2">F26</strain>
    </source>
</reference>
<name>A0A4Q0ZGT3_9BACT</name>
<dbReference type="AlphaFoldDB" id="A0A4Q0ZGT3"/>
<evidence type="ECO:0000313" key="1">
    <source>
        <dbReference type="EMBL" id="RXJ85312.1"/>
    </source>
</evidence>
<gene>
    <name evidence="1" type="ORF">CRU90_01665</name>
</gene>
<dbReference type="RefSeq" id="WP_128985535.1">
    <property type="nucleotide sequence ID" value="NZ_PDJZ01000002.1"/>
</dbReference>
<comment type="caution">
    <text evidence="1">The sequence shown here is derived from an EMBL/GenBank/DDBJ whole genome shotgun (WGS) entry which is preliminary data.</text>
</comment>
<dbReference type="OrthoDB" id="5346962at2"/>